<organism evidence="3 4">
    <name type="scientific">Hyphodiscus hymeniophilus</name>
    <dbReference type="NCBI Taxonomy" id="353542"/>
    <lineage>
        <taxon>Eukaryota</taxon>
        <taxon>Fungi</taxon>
        <taxon>Dikarya</taxon>
        <taxon>Ascomycota</taxon>
        <taxon>Pezizomycotina</taxon>
        <taxon>Leotiomycetes</taxon>
        <taxon>Helotiales</taxon>
        <taxon>Hyphodiscaceae</taxon>
        <taxon>Hyphodiscus</taxon>
    </lineage>
</organism>
<feature type="region of interest" description="Disordered" evidence="1">
    <location>
        <begin position="161"/>
        <end position="183"/>
    </location>
</feature>
<evidence type="ECO:0000256" key="2">
    <source>
        <dbReference type="SAM" id="Phobius"/>
    </source>
</evidence>
<dbReference type="GO" id="GO:0098703">
    <property type="term" value="P:calcium ion import across plasma membrane"/>
    <property type="evidence" value="ECO:0007669"/>
    <property type="project" value="InterPro"/>
</dbReference>
<accession>A0A9P6VII2</accession>
<name>A0A9P6VII2_9HELO</name>
<keyword evidence="2" id="KW-0472">Membrane</keyword>
<dbReference type="InterPro" id="IPR024338">
    <property type="entry name" value="MID1/Yam8"/>
</dbReference>
<evidence type="ECO:0000256" key="1">
    <source>
        <dbReference type="SAM" id="MobiDB-lite"/>
    </source>
</evidence>
<keyword evidence="2" id="KW-0812">Transmembrane</keyword>
<dbReference type="PANTHER" id="PTHR39142:SF1">
    <property type="entry name" value="AEL197CP"/>
    <property type="match status" value="1"/>
</dbReference>
<evidence type="ECO:0000313" key="4">
    <source>
        <dbReference type="Proteomes" id="UP000785200"/>
    </source>
</evidence>
<keyword evidence="2" id="KW-1133">Transmembrane helix</keyword>
<dbReference type="Pfam" id="PF12929">
    <property type="entry name" value="Mid1"/>
    <property type="match status" value="1"/>
</dbReference>
<comment type="caution">
    <text evidence="3">The sequence shown here is derived from an EMBL/GenBank/DDBJ whole genome shotgun (WGS) entry which is preliminary data.</text>
</comment>
<reference evidence="3" key="1">
    <citation type="submission" date="2019-07" db="EMBL/GenBank/DDBJ databases">
        <title>Hyphodiscus hymeniophilus genome sequencing and assembly.</title>
        <authorList>
            <person name="Kramer G."/>
            <person name="Nodwell J."/>
        </authorList>
    </citation>
    <scope>NUCLEOTIDE SEQUENCE</scope>
    <source>
        <strain evidence="3">ATCC 34498</strain>
    </source>
</reference>
<dbReference type="Proteomes" id="UP000785200">
    <property type="component" value="Unassembled WGS sequence"/>
</dbReference>
<proteinExistence type="predicted"/>
<evidence type="ECO:0000313" key="3">
    <source>
        <dbReference type="EMBL" id="KAG0648593.1"/>
    </source>
</evidence>
<sequence length="675" mass="73190">MPLLPKLSPLQSRFAASLVALIMVLALYLAFSIPQFAYAAEVDSIGGDDHNHERLLDRPYIDIDIKDLELREAGYEAEFIGYDRGIIGRAPAANEPTPLINNRLVQTNIEQGQTLPYSFLNASVFGDLSPNTTGFPSPVRIRRLSTGLEYEDDVLDDGLEWMDGEDGNTQDHELRRRQSTSEDHRTVYITATTCVQPQPIINTTTDSPPQLELYVSLSTSNTNPGPGQDPSSQQMVTLDGGFGMIVVNATGDVFMGLYGPNTTAYKSVWNAQLAASIDAPFHFYHNGTNPNLYLVDSDSSSALLITGDLTDEPSNSTVYQEWLESATPYVIFAGNRDDTSLNGLQNSYCGLTQSATIVPAVNGEESKSVTMGITTRGNNQPKQQFYIDTLGSGSTYNVFLATNANSTGSVVGGGGQVWPMTNFTTLTGMSFECCLAHHLTLADGNCGVIFDLSFCTQTAYAVPSNPQNFPNFTALAAFYDNATLANYQIFEKVLAQIPCETTSSAQYSLARTCTDCAAAYKEWLCSVTIPRCTDFSSDLSWLQERAMGQPFPNGTFLPEAQISFANNSVPLNSSRNPSIDDFVTPGPYKEVLPCDDLCHQLVQSCPASMGFSCPRPGRIGYNSSYGQMPDPKIPGQIGQITCNYPGAAYDQLSGAAGFSLSILYVALAVTSIMFI</sequence>
<dbReference type="GO" id="GO:0005262">
    <property type="term" value="F:calcium channel activity"/>
    <property type="evidence" value="ECO:0007669"/>
    <property type="project" value="InterPro"/>
</dbReference>
<dbReference type="EMBL" id="VNKQ01000010">
    <property type="protein sequence ID" value="KAG0648593.1"/>
    <property type="molecule type" value="Genomic_DNA"/>
</dbReference>
<feature type="compositionally biased region" description="Basic and acidic residues" evidence="1">
    <location>
        <begin position="169"/>
        <end position="183"/>
    </location>
</feature>
<gene>
    <name evidence="3" type="ORF">D0Z07_5432</name>
</gene>
<dbReference type="OrthoDB" id="5405745at2759"/>
<dbReference type="AlphaFoldDB" id="A0A9P6VII2"/>
<keyword evidence="4" id="KW-1185">Reference proteome</keyword>
<feature type="transmembrane region" description="Helical" evidence="2">
    <location>
        <begin position="652"/>
        <end position="674"/>
    </location>
</feature>
<dbReference type="PANTHER" id="PTHR39142">
    <property type="entry name" value="MID1P"/>
    <property type="match status" value="1"/>
</dbReference>
<protein>
    <submittedName>
        <fullName evidence="3">Calcium influx-promoting ehs1</fullName>
    </submittedName>
</protein>